<evidence type="ECO:0000313" key="3">
    <source>
        <dbReference type="Proteomes" id="UP000322234"/>
    </source>
</evidence>
<dbReference type="Proteomes" id="UP000322234">
    <property type="component" value="Unassembled WGS sequence"/>
</dbReference>
<gene>
    <name evidence="2" type="ORF">E5288_WYG007059</name>
</gene>
<feature type="compositionally biased region" description="Low complexity" evidence="1">
    <location>
        <begin position="269"/>
        <end position="280"/>
    </location>
</feature>
<reference evidence="2" key="1">
    <citation type="submission" date="2019-10" db="EMBL/GenBank/DDBJ databases">
        <title>The sequence and de novo assembly of the wild yak genome.</title>
        <authorList>
            <person name="Liu Y."/>
        </authorList>
    </citation>
    <scope>NUCLEOTIDE SEQUENCE [LARGE SCALE GENOMIC DNA]</scope>
    <source>
        <strain evidence="2">WY2019</strain>
    </source>
</reference>
<evidence type="ECO:0000256" key="1">
    <source>
        <dbReference type="SAM" id="MobiDB-lite"/>
    </source>
</evidence>
<dbReference type="EMBL" id="VBQZ03000002">
    <property type="protein sequence ID" value="MXQ79511.1"/>
    <property type="molecule type" value="Genomic_DNA"/>
</dbReference>
<feature type="region of interest" description="Disordered" evidence="1">
    <location>
        <begin position="257"/>
        <end position="314"/>
    </location>
</feature>
<evidence type="ECO:0000313" key="2">
    <source>
        <dbReference type="EMBL" id="MXQ79511.1"/>
    </source>
</evidence>
<comment type="caution">
    <text evidence="2">The sequence shown here is derived from an EMBL/GenBank/DDBJ whole genome shotgun (WGS) entry which is preliminary data.</text>
</comment>
<protein>
    <submittedName>
        <fullName evidence="2">Uncharacterized protein</fullName>
    </submittedName>
</protein>
<feature type="region of interest" description="Disordered" evidence="1">
    <location>
        <begin position="327"/>
        <end position="369"/>
    </location>
</feature>
<keyword evidence="3" id="KW-1185">Reference proteome</keyword>
<feature type="region of interest" description="Disordered" evidence="1">
    <location>
        <begin position="219"/>
        <end position="238"/>
    </location>
</feature>
<sequence>MQHVVPTLALLGRSESTGLSSGALQDSVGRGARLPDPGPMQLGHCQAGHQSTLQHLTTLNPCAVLTLHILSPFVIPTYLWERGTNGHSKPTESLVGQVTKRSYPNMAAQRQLLKEESALGNDSDNCFLGHLGLEPSVGGRTRRDNSHEEEMKDLEVSEGDHLSQQPLAISGFFSLILQTLFLKSENFCLFSVVYTGKNIKAAIFPSVTSVHPASPATLPTNHTEARSSHYLNPPQPLCPPRGTTDLGRILEPGYLGSSGQWDMMRPQKGSISGDLSSGSSMYQLNSKPTERLGPAEETLGPRALPPPPQQSRSETCCFEKHRSVDHGEVGDEPVASPQDPVALPVNGHRRPGPAAKGRSDRSTATPVGSPWVSSSLGLHKCGPNLIQYNAVLHSLASDFNSVHFSGLLLIWRRNNGAIYCPPPNASSSEFLEAPCTLAKFRLSEAEGNHDSGQSSMLTYDPGSYFILLIKAFPFSSGVSYSGGKAEG</sequence>
<dbReference type="AlphaFoldDB" id="A0A6B0QSA7"/>
<proteinExistence type="predicted"/>
<accession>A0A6B0QSA7</accession>
<organism evidence="2 3">
    <name type="scientific">Bos mutus</name>
    <name type="common">wild yak</name>
    <dbReference type="NCBI Taxonomy" id="72004"/>
    <lineage>
        <taxon>Eukaryota</taxon>
        <taxon>Metazoa</taxon>
        <taxon>Chordata</taxon>
        <taxon>Craniata</taxon>
        <taxon>Vertebrata</taxon>
        <taxon>Euteleostomi</taxon>
        <taxon>Mammalia</taxon>
        <taxon>Eutheria</taxon>
        <taxon>Laurasiatheria</taxon>
        <taxon>Artiodactyla</taxon>
        <taxon>Ruminantia</taxon>
        <taxon>Pecora</taxon>
        <taxon>Bovidae</taxon>
        <taxon>Bovinae</taxon>
        <taxon>Bos</taxon>
    </lineage>
</organism>
<name>A0A6B0QSA7_9CETA</name>